<dbReference type="GO" id="GO:0003949">
    <property type="term" value="F:1-(5-phosphoribosyl)-5-[(5-phosphoribosylamino)methylideneamino]imidazole-4-carboxamide isomerase activity"/>
    <property type="evidence" value="ECO:0007669"/>
    <property type="project" value="UniProtKB-UniRule"/>
</dbReference>
<dbReference type="InterPro" id="IPR006063">
    <property type="entry name" value="HisA_bact_arch"/>
</dbReference>
<dbReference type="PANTHER" id="PTHR43090:SF2">
    <property type="entry name" value="1-(5-PHOSPHORIBOSYL)-5-[(5-PHOSPHORIBOSYLAMINO)METHYLIDENEAMINO] IMIDAZOLE-4-CARBOXAMIDE ISOMERASE"/>
    <property type="match status" value="1"/>
</dbReference>
<dbReference type="GO" id="GO:0000105">
    <property type="term" value="P:L-histidine biosynthetic process"/>
    <property type="evidence" value="ECO:0007669"/>
    <property type="project" value="UniProtKB-UniRule"/>
</dbReference>
<name>A0AAP2D4C1_9BACT</name>
<comment type="caution">
    <text evidence="12">The sequence shown here is derived from an EMBL/GenBank/DDBJ whole genome shotgun (WGS) entry which is preliminary data.</text>
</comment>
<dbReference type="InterPro" id="IPR023016">
    <property type="entry name" value="HisA/PriA"/>
</dbReference>
<dbReference type="EMBL" id="JAHESC010000001">
    <property type="protein sequence ID" value="MBT1685093.1"/>
    <property type="molecule type" value="Genomic_DNA"/>
</dbReference>
<evidence type="ECO:0000256" key="5">
    <source>
        <dbReference type="ARBA" id="ARBA00022490"/>
    </source>
</evidence>
<keyword evidence="13" id="KW-1185">Reference proteome</keyword>
<dbReference type="InterPro" id="IPR011060">
    <property type="entry name" value="RibuloseP-bd_barrel"/>
</dbReference>
<dbReference type="FunFam" id="3.20.20.70:FF:000009">
    <property type="entry name" value="1-(5-phosphoribosyl)-5-[(5-phosphoribosylamino)methylideneamino] imidazole-4-carboxamide isomerase"/>
    <property type="match status" value="1"/>
</dbReference>
<evidence type="ECO:0000256" key="11">
    <source>
        <dbReference type="RuleBase" id="RU003658"/>
    </source>
</evidence>
<dbReference type="SUPFAM" id="SSF51366">
    <property type="entry name" value="Ribulose-phoshate binding barrel"/>
    <property type="match status" value="1"/>
</dbReference>
<feature type="active site" description="Proton acceptor" evidence="9">
    <location>
        <position position="8"/>
    </location>
</feature>
<dbReference type="InterPro" id="IPR013785">
    <property type="entry name" value="Aldolase_TIM"/>
</dbReference>
<comment type="pathway">
    <text evidence="3 9 11">Amino-acid biosynthesis; L-histidine biosynthesis; L-histidine from 5-phospho-alpha-D-ribose 1-diphosphate: step 4/9.</text>
</comment>
<dbReference type="AlphaFoldDB" id="A0AAP2D4C1"/>
<dbReference type="Gene3D" id="3.20.20.70">
    <property type="entry name" value="Aldolase class I"/>
    <property type="match status" value="1"/>
</dbReference>
<evidence type="ECO:0000256" key="7">
    <source>
        <dbReference type="ARBA" id="ARBA00023102"/>
    </source>
</evidence>
<dbReference type="HAMAP" id="MF_01014">
    <property type="entry name" value="HisA"/>
    <property type="match status" value="1"/>
</dbReference>
<keyword evidence="6 9" id="KW-0028">Amino-acid biosynthesis</keyword>
<comment type="catalytic activity">
    <reaction evidence="1 9 11">
        <text>1-(5-phospho-beta-D-ribosyl)-5-[(5-phospho-beta-D-ribosylamino)methylideneamino]imidazole-4-carboxamide = 5-[(5-phospho-1-deoxy-D-ribulos-1-ylimino)methylamino]-1-(5-phospho-beta-D-ribosyl)imidazole-4-carboxamide</text>
        <dbReference type="Rhea" id="RHEA:15469"/>
        <dbReference type="ChEBI" id="CHEBI:58435"/>
        <dbReference type="ChEBI" id="CHEBI:58525"/>
        <dbReference type="EC" id="5.3.1.16"/>
    </reaction>
</comment>
<keyword evidence="8 9" id="KW-0413">Isomerase</keyword>
<keyword evidence="5 9" id="KW-0963">Cytoplasm</keyword>
<evidence type="ECO:0000256" key="9">
    <source>
        <dbReference type="HAMAP-Rule" id="MF_01014"/>
    </source>
</evidence>
<dbReference type="NCBIfam" id="TIGR00007">
    <property type="entry name" value="1-(5-phosphoribosyl)-5-[(5-phosphoribosylamino)methylideneamino]imidazole-4-carboxamide isomerase"/>
    <property type="match status" value="1"/>
</dbReference>
<accession>A0AAP2D4C1</accession>
<evidence type="ECO:0000256" key="10">
    <source>
        <dbReference type="RuleBase" id="RU003657"/>
    </source>
</evidence>
<proteinExistence type="inferred from homology"/>
<dbReference type="EC" id="5.3.1.16" evidence="9 11"/>
<reference evidence="12 13" key="1">
    <citation type="submission" date="2021-05" db="EMBL/GenBank/DDBJ databases">
        <title>A Polyphasic approach of four new species of the genus Ohtaekwangia: Ohtaekwangia histidinii sp. nov., Ohtaekwangia cretensis sp. nov., Ohtaekwangia indiensis sp. nov., Ohtaekwangia reichenbachii sp. nov. from diverse environment.</title>
        <authorList>
            <person name="Octaviana S."/>
        </authorList>
    </citation>
    <scope>NUCLEOTIDE SEQUENCE [LARGE SCALE GENOMIC DNA]</scope>
    <source>
        <strain evidence="12 13">PWU37</strain>
    </source>
</reference>
<dbReference type="GO" id="GO:0000162">
    <property type="term" value="P:L-tryptophan biosynthetic process"/>
    <property type="evidence" value="ECO:0007669"/>
    <property type="project" value="TreeGrafter"/>
</dbReference>
<dbReference type="Proteomes" id="UP001319180">
    <property type="component" value="Unassembled WGS sequence"/>
</dbReference>
<sequence>MRIIPAIDIIDGKCVRLTQGDYAQKKIYHENPLDAARAFEDAGLQYLHLVDLDGAKAGKVINWDVAEMLTRNTSLQIDFGGGIKTDREVNDLFALGIQQVNLGSIAVKEPEKVAGWIETFGAQRIILSADVKDERIAIAGWQENAPITITQFLRNYVQLGIEYVTCTDIRTDGMLTGPNVELYKRLLLNFPQLALIASGGVSCIEDLQQLKQIGVDGVIVGKAIYEGRITLPELTTL</sequence>
<dbReference type="RefSeq" id="WP_254088344.1">
    <property type="nucleotide sequence ID" value="NZ_JAHESC010000001.1"/>
</dbReference>
<dbReference type="InterPro" id="IPR006062">
    <property type="entry name" value="His_biosynth"/>
</dbReference>
<evidence type="ECO:0000256" key="4">
    <source>
        <dbReference type="ARBA" id="ARBA00009667"/>
    </source>
</evidence>
<dbReference type="PANTHER" id="PTHR43090">
    <property type="entry name" value="1-(5-PHOSPHORIBOSYL)-5-[(5-PHOSPHORIBOSYLAMINO)METHYLIDENEAMINO] IMIDAZOLE-4-CARBOXAMIDE ISOMERASE"/>
    <property type="match status" value="1"/>
</dbReference>
<evidence type="ECO:0000256" key="6">
    <source>
        <dbReference type="ARBA" id="ARBA00022605"/>
    </source>
</evidence>
<dbReference type="InterPro" id="IPR044524">
    <property type="entry name" value="Isoase_HisA-like"/>
</dbReference>
<evidence type="ECO:0000256" key="2">
    <source>
        <dbReference type="ARBA" id="ARBA00004496"/>
    </source>
</evidence>
<evidence type="ECO:0000256" key="8">
    <source>
        <dbReference type="ARBA" id="ARBA00023235"/>
    </source>
</evidence>
<dbReference type="GO" id="GO:0005737">
    <property type="term" value="C:cytoplasm"/>
    <property type="evidence" value="ECO:0007669"/>
    <property type="project" value="UniProtKB-SubCell"/>
</dbReference>
<dbReference type="Pfam" id="PF00977">
    <property type="entry name" value="His_biosynth"/>
    <property type="match status" value="1"/>
</dbReference>
<gene>
    <name evidence="9 12" type="primary">hisA</name>
    <name evidence="12" type="ORF">KK078_00920</name>
</gene>
<keyword evidence="7 9" id="KW-0368">Histidine biosynthesis</keyword>
<organism evidence="12 13">
    <name type="scientific">Dawidia soli</name>
    <dbReference type="NCBI Taxonomy" id="2782352"/>
    <lineage>
        <taxon>Bacteria</taxon>
        <taxon>Pseudomonadati</taxon>
        <taxon>Bacteroidota</taxon>
        <taxon>Cytophagia</taxon>
        <taxon>Cytophagales</taxon>
        <taxon>Chryseotaleaceae</taxon>
        <taxon>Dawidia</taxon>
    </lineage>
</organism>
<evidence type="ECO:0000256" key="1">
    <source>
        <dbReference type="ARBA" id="ARBA00000901"/>
    </source>
</evidence>
<evidence type="ECO:0000313" key="12">
    <source>
        <dbReference type="EMBL" id="MBT1685093.1"/>
    </source>
</evidence>
<comment type="subcellular location">
    <subcellularLocation>
        <location evidence="2 9 11">Cytoplasm</location>
    </subcellularLocation>
</comment>
<feature type="active site" description="Proton donor" evidence="9">
    <location>
        <position position="130"/>
    </location>
</feature>
<comment type="similarity">
    <text evidence="4 9 10">Belongs to the HisA/HisF family.</text>
</comment>
<protein>
    <recommendedName>
        <fullName evidence="9 11">1-(5-phosphoribosyl)-5-[(5-phosphoribosylamino)methylideneamino] imidazole-4-carboxamide isomerase</fullName>
        <ecNumber evidence="9 11">5.3.1.16</ecNumber>
    </recommendedName>
    <alternativeName>
        <fullName evidence="9">Phosphoribosylformimino-5-aminoimidazole carboxamide ribotide isomerase</fullName>
    </alternativeName>
</protein>
<evidence type="ECO:0000256" key="3">
    <source>
        <dbReference type="ARBA" id="ARBA00005133"/>
    </source>
</evidence>
<evidence type="ECO:0000313" key="13">
    <source>
        <dbReference type="Proteomes" id="UP001319180"/>
    </source>
</evidence>
<dbReference type="CDD" id="cd04732">
    <property type="entry name" value="HisA"/>
    <property type="match status" value="1"/>
</dbReference>